<dbReference type="OrthoDB" id="10617107at2759"/>
<evidence type="ECO:0000313" key="2">
    <source>
        <dbReference type="Proteomes" id="UP000507245"/>
    </source>
</evidence>
<proteinExistence type="predicted"/>
<sequence length="122" mass="13674">MKKIWECYRDEEDGTTKTKKMGMLQRRRRWVYLLTAISRGSPPLQNATKINVMKIQYVACPNQQVGVIIAKMNLADLKRIGVSVVSSSNETDNSGENHVNGGMDKERIVPTFNASITALGLF</sequence>
<dbReference type="AlphaFoldDB" id="A0A6J5XG49"/>
<dbReference type="Proteomes" id="UP000507245">
    <property type="component" value="Unassembled WGS sequence"/>
</dbReference>
<protein>
    <submittedName>
        <fullName evidence="1">Uncharacterized protein</fullName>
    </submittedName>
</protein>
<organism evidence="1 2">
    <name type="scientific">Prunus armeniaca</name>
    <name type="common">Apricot</name>
    <name type="synonym">Armeniaca vulgaris</name>
    <dbReference type="NCBI Taxonomy" id="36596"/>
    <lineage>
        <taxon>Eukaryota</taxon>
        <taxon>Viridiplantae</taxon>
        <taxon>Streptophyta</taxon>
        <taxon>Embryophyta</taxon>
        <taxon>Tracheophyta</taxon>
        <taxon>Spermatophyta</taxon>
        <taxon>Magnoliopsida</taxon>
        <taxon>eudicotyledons</taxon>
        <taxon>Gunneridae</taxon>
        <taxon>Pentapetalae</taxon>
        <taxon>rosids</taxon>
        <taxon>fabids</taxon>
        <taxon>Rosales</taxon>
        <taxon>Rosaceae</taxon>
        <taxon>Amygdaloideae</taxon>
        <taxon>Amygdaleae</taxon>
        <taxon>Prunus</taxon>
    </lineage>
</organism>
<reference evidence="2" key="1">
    <citation type="journal article" date="2020" name="Genome Biol.">
        <title>Gamete binning: chromosome-level and haplotype-resolved genome assembly enabled by high-throughput single-cell sequencing of gamete genomes.</title>
        <authorList>
            <person name="Campoy J.A."/>
            <person name="Sun H."/>
            <person name="Goel M."/>
            <person name="Jiao W.-B."/>
            <person name="Folz-Donahue K."/>
            <person name="Wang N."/>
            <person name="Rubio M."/>
            <person name="Liu C."/>
            <person name="Kukat C."/>
            <person name="Ruiz D."/>
            <person name="Huettel B."/>
            <person name="Schneeberger K."/>
        </authorList>
    </citation>
    <scope>NUCLEOTIDE SEQUENCE [LARGE SCALE GENOMIC DNA]</scope>
    <source>
        <strain evidence="2">cv. Rojo Pasion</strain>
    </source>
</reference>
<accession>A0A6J5XG49</accession>
<evidence type="ECO:0000313" key="1">
    <source>
        <dbReference type="EMBL" id="CAB4310962.1"/>
    </source>
</evidence>
<name>A0A6J5XG49_PRUAR</name>
<gene>
    <name evidence="1" type="ORF">ORAREDHAP_LOCUS32970</name>
</gene>
<keyword evidence="2" id="KW-1185">Reference proteome</keyword>
<dbReference type="EMBL" id="CAEKKB010000005">
    <property type="protein sequence ID" value="CAB4310962.1"/>
    <property type="molecule type" value="Genomic_DNA"/>
</dbReference>